<dbReference type="InterPro" id="IPR036735">
    <property type="entry name" value="NGN_dom_sf"/>
</dbReference>
<dbReference type="Gene3D" id="3.30.70.940">
    <property type="entry name" value="NusG, N-terminal domain"/>
    <property type="match status" value="1"/>
</dbReference>
<dbReference type="EMBL" id="JAINVB010000001">
    <property type="protein sequence ID" value="MCK0086607.1"/>
    <property type="molecule type" value="Genomic_DNA"/>
</dbReference>
<dbReference type="RefSeq" id="WP_003498876.1">
    <property type="nucleotide sequence ID" value="NZ_CABKPP010000003.1"/>
</dbReference>
<dbReference type="EMBL" id="JAQLGM010000059">
    <property type="protein sequence ID" value="MDB2002130.1"/>
    <property type="molecule type" value="Genomic_DNA"/>
</dbReference>
<dbReference type="GO" id="GO:0006354">
    <property type="term" value="P:DNA-templated transcription elongation"/>
    <property type="evidence" value="ECO:0007669"/>
    <property type="project" value="InterPro"/>
</dbReference>
<reference evidence="4" key="3">
    <citation type="submission" date="2023-01" db="EMBL/GenBank/DDBJ databases">
        <title>Human gut microbiome strain richness.</title>
        <authorList>
            <person name="Chen-Liaw A."/>
        </authorList>
    </citation>
    <scope>NUCLEOTIDE SEQUENCE</scope>
    <source>
        <strain evidence="4">B1_m1001713B170214d0_201011</strain>
    </source>
</reference>
<gene>
    <name evidence="5" type="ORF">CSLFYP84_03867</name>
    <name evidence="3" type="ORF">K5I21_12125</name>
    <name evidence="4" type="ORF">PM006_18185</name>
</gene>
<feature type="domain" description="NusG-like N-terminal" evidence="2">
    <location>
        <begin position="1"/>
        <end position="92"/>
    </location>
</feature>
<accession>A0A6N3HIQ9</accession>
<evidence type="ECO:0000313" key="3">
    <source>
        <dbReference type="EMBL" id="MCK0086607.1"/>
    </source>
</evidence>
<keyword evidence="1" id="KW-0804">Transcription</keyword>
<evidence type="ECO:0000256" key="1">
    <source>
        <dbReference type="ARBA" id="ARBA00023163"/>
    </source>
</evidence>
<evidence type="ECO:0000259" key="2">
    <source>
        <dbReference type="Pfam" id="PF02357"/>
    </source>
</evidence>
<name>A0A6N3HIQ9_CLOSY</name>
<evidence type="ECO:0000313" key="5">
    <source>
        <dbReference type="EMBL" id="VYU76291.1"/>
    </source>
</evidence>
<dbReference type="InterPro" id="IPR006645">
    <property type="entry name" value="NGN-like_dom"/>
</dbReference>
<evidence type="ECO:0000313" key="4">
    <source>
        <dbReference type="EMBL" id="MDB2002130.1"/>
    </source>
</evidence>
<sequence>MSWYVLQCRTGREGEIIRSCRQHISADALKEVFSFRCERLWRTDGVWKLVEKEMFPGYVFLESSRPDKLSEELEAYRKILRVMEEPGYLISVYEEEEEYLRKLCGERHYLKMSFGYKDKEKGRSFITEGPLKGLENQIAKYDWHRRFAQLRIPVSRKEVVVWAGIGFDERILVDRDDGRPGIAQEEMQFLVS</sequence>
<reference evidence="5" key="1">
    <citation type="submission" date="2019-11" db="EMBL/GenBank/DDBJ databases">
        <authorList>
            <person name="Feng L."/>
        </authorList>
    </citation>
    <scope>NUCLEOTIDE SEQUENCE</scope>
    <source>
        <strain evidence="5">CsymbiosumLFYP84</strain>
    </source>
</reference>
<dbReference type="Pfam" id="PF02357">
    <property type="entry name" value="NusG"/>
    <property type="match status" value="1"/>
</dbReference>
<dbReference type="AlphaFoldDB" id="A0A6N3HIQ9"/>
<dbReference type="Proteomes" id="UP001300871">
    <property type="component" value="Unassembled WGS sequence"/>
</dbReference>
<dbReference type="Proteomes" id="UP001203136">
    <property type="component" value="Unassembled WGS sequence"/>
</dbReference>
<reference evidence="3" key="2">
    <citation type="journal article" date="2022" name="Cell Host Microbe">
        <title>Colonization of the live biotherapeutic product VE303 and modulation of the microbiota and metabolites in healthy volunteers.</title>
        <authorList>
            <person name="Dsouza M."/>
            <person name="Menon R."/>
            <person name="Crossette E."/>
            <person name="Bhattarai S.K."/>
            <person name="Schneider J."/>
            <person name="Kim Y.G."/>
            <person name="Reddy S."/>
            <person name="Caballero S."/>
            <person name="Felix C."/>
            <person name="Cornacchione L."/>
            <person name="Hendrickson J."/>
            <person name="Watson A.R."/>
            <person name="Minot S.S."/>
            <person name="Greenfield N."/>
            <person name="Schopf L."/>
            <person name="Szabady R."/>
            <person name="Patarroyo J."/>
            <person name="Smith W."/>
            <person name="Harrison P."/>
            <person name="Kuijper E.J."/>
            <person name="Kelly C.P."/>
            <person name="Olle B."/>
            <person name="Bobilev D."/>
            <person name="Silber J.L."/>
            <person name="Bucci V."/>
            <person name="Roberts B."/>
            <person name="Faith J."/>
            <person name="Norman J.M."/>
        </authorList>
    </citation>
    <scope>NUCLEOTIDE SEQUENCE</scope>
    <source>
        <strain evidence="3">VE303-04</strain>
    </source>
</reference>
<proteinExistence type="predicted"/>
<dbReference type="SUPFAM" id="SSF82679">
    <property type="entry name" value="N-utilization substance G protein NusG, N-terminal domain"/>
    <property type="match status" value="1"/>
</dbReference>
<protein>
    <submittedName>
        <fullName evidence="5">Transcription antitermination protein NusG</fullName>
    </submittedName>
    <submittedName>
        <fullName evidence="3">Transcription termination factor NusG</fullName>
    </submittedName>
    <submittedName>
        <fullName evidence="4">Transcription termination/antitermination NusG family protein</fullName>
    </submittedName>
</protein>
<dbReference type="EMBL" id="CACRUA010000054">
    <property type="protein sequence ID" value="VYU76291.1"/>
    <property type="molecule type" value="Genomic_DNA"/>
</dbReference>
<organism evidence="5">
    <name type="scientific">Clostridium symbiosum</name>
    <name type="common">Bacteroides symbiosus</name>
    <dbReference type="NCBI Taxonomy" id="1512"/>
    <lineage>
        <taxon>Bacteria</taxon>
        <taxon>Bacillati</taxon>
        <taxon>Bacillota</taxon>
        <taxon>Clostridia</taxon>
        <taxon>Lachnospirales</taxon>
        <taxon>Lachnospiraceae</taxon>
        <taxon>Otoolea</taxon>
    </lineage>
</organism>